<evidence type="ECO:0000313" key="2">
    <source>
        <dbReference type="EMBL" id="QGN18228.1"/>
    </source>
</evidence>
<evidence type="ECO:0000256" key="1">
    <source>
        <dbReference type="SAM" id="MobiDB-lite"/>
    </source>
</evidence>
<keyword evidence="3" id="KW-1185">Reference proteome</keyword>
<gene>
    <name evidence="2" type="ORF">FIM1_4553</name>
</gene>
<organism evidence="2 3">
    <name type="scientific">Kluyveromyces marxianus</name>
    <name type="common">Yeast</name>
    <name type="synonym">Candida kefyr</name>
    <dbReference type="NCBI Taxonomy" id="4911"/>
    <lineage>
        <taxon>Eukaryota</taxon>
        <taxon>Fungi</taxon>
        <taxon>Dikarya</taxon>
        <taxon>Ascomycota</taxon>
        <taxon>Saccharomycotina</taxon>
        <taxon>Saccharomycetes</taxon>
        <taxon>Saccharomycetales</taxon>
        <taxon>Saccharomycetaceae</taxon>
        <taxon>Kluyveromyces</taxon>
    </lineage>
</organism>
<proteinExistence type="predicted"/>
<dbReference type="InterPro" id="IPR053092">
    <property type="entry name" value="Mitochondrial_unc_protein"/>
</dbReference>
<protein>
    <submittedName>
        <fullName evidence="2">YDL157C</fullName>
    </submittedName>
</protein>
<reference evidence="2 3" key="1">
    <citation type="submission" date="2016-03" db="EMBL/GenBank/DDBJ databases">
        <title>How can Kluyveromyces marxianus grow so fast - potential evolutionary course in Saccharomyces Complex revealed by comparative genomics.</title>
        <authorList>
            <person name="Mo W."/>
            <person name="Lu W."/>
            <person name="Yang X."/>
            <person name="Qi J."/>
            <person name="Lv H."/>
        </authorList>
    </citation>
    <scope>NUCLEOTIDE SEQUENCE [LARGE SCALE GENOMIC DNA]</scope>
    <source>
        <strain evidence="2 3">FIM1</strain>
    </source>
</reference>
<evidence type="ECO:0000313" key="3">
    <source>
        <dbReference type="Proteomes" id="UP000422736"/>
    </source>
</evidence>
<sequence>MSSNITSLFNPPPQRELSENETKDCVPCQIMATLFSLGFGGYLASGKPFQYSEVEKKKGVTMEEFIKRNPKWWVSSARAFGGALIAFGFVRGTEGWLWNKDKTYKTYK</sequence>
<feature type="region of interest" description="Disordered" evidence="1">
    <location>
        <begin position="1"/>
        <end position="21"/>
    </location>
</feature>
<dbReference type="Proteomes" id="UP000422736">
    <property type="component" value="Chromosome 7"/>
</dbReference>
<dbReference type="PANTHER" id="PTHR28048:SF1">
    <property type="entry name" value="ACR195WP"/>
    <property type="match status" value="1"/>
</dbReference>
<dbReference type="PANTHER" id="PTHR28048">
    <property type="entry name" value="ACR195WP"/>
    <property type="match status" value="1"/>
</dbReference>
<reference evidence="2 3" key="2">
    <citation type="submission" date="2019-11" db="EMBL/GenBank/DDBJ databases">
        <authorList>
            <person name="Lu H."/>
        </authorList>
    </citation>
    <scope>NUCLEOTIDE SEQUENCE [LARGE SCALE GENOMIC DNA]</scope>
    <source>
        <strain evidence="2 3">FIM1</strain>
    </source>
</reference>
<name>A0ABX6F158_KLUMA</name>
<accession>A0ABX6F158</accession>
<dbReference type="EMBL" id="CP015061">
    <property type="protein sequence ID" value="QGN18228.1"/>
    <property type="molecule type" value="Genomic_DNA"/>
</dbReference>